<keyword evidence="3" id="KW-1185">Reference proteome</keyword>
<dbReference type="Proteomes" id="UP001567538">
    <property type="component" value="Unassembled WGS sequence"/>
</dbReference>
<evidence type="ECO:0000313" key="2">
    <source>
        <dbReference type="EMBL" id="KAL1563933.1"/>
    </source>
</evidence>
<evidence type="ECO:0000313" key="3">
    <source>
        <dbReference type="Proteomes" id="UP001567538"/>
    </source>
</evidence>
<dbReference type="AlphaFoldDB" id="A0ABD1I8W6"/>
<dbReference type="EMBL" id="JBEAFC010000003">
    <property type="protein sequence ID" value="KAL1563933.1"/>
    <property type="molecule type" value="Genomic_DNA"/>
</dbReference>
<feature type="region of interest" description="Disordered" evidence="1">
    <location>
        <begin position="39"/>
        <end position="73"/>
    </location>
</feature>
<proteinExistence type="predicted"/>
<gene>
    <name evidence="2" type="ORF">AAHA92_06350</name>
</gene>
<name>A0ABD1I8W6_SALDI</name>
<comment type="caution">
    <text evidence="2">The sequence shown here is derived from an EMBL/GenBank/DDBJ whole genome shotgun (WGS) entry which is preliminary data.</text>
</comment>
<protein>
    <submittedName>
        <fullName evidence="2">Uncharacterized protein</fullName>
    </submittedName>
</protein>
<evidence type="ECO:0000256" key="1">
    <source>
        <dbReference type="SAM" id="MobiDB-lite"/>
    </source>
</evidence>
<sequence length="73" mass="8278">MKQQTLLDKVATQQESPLFYRRRGRAAVTGPDVTVRPLLLIRSRDPPPRSDNPAGFPLDPQYQECKTKRPSST</sequence>
<reference evidence="2 3" key="1">
    <citation type="submission" date="2024-06" db="EMBL/GenBank/DDBJ databases">
        <title>A chromosome level genome sequence of Diviner's sage (Salvia divinorum).</title>
        <authorList>
            <person name="Ford S.A."/>
            <person name="Ro D.-K."/>
            <person name="Ness R.W."/>
            <person name="Phillips M.A."/>
        </authorList>
    </citation>
    <scope>NUCLEOTIDE SEQUENCE [LARGE SCALE GENOMIC DNA]</scope>
    <source>
        <strain evidence="2">SAF-2024a</strain>
        <tissue evidence="2">Leaf</tissue>
    </source>
</reference>
<accession>A0ABD1I8W6</accession>
<organism evidence="2 3">
    <name type="scientific">Salvia divinorum</name>
    <name type="common">Maria pastora</name>
    <name type="synonym">Diviner's sage</name>
    <dbReference type="NCBI Taxonomy" id="28513"/>
    <lineage>
        <taxon>Eukaryota</taxon>
        <taxon>Viridiplantae</taxon>
        <taxon>Streptophyta</taxon>
        <taxon>Embryophyta</taxon>
        <taxon>Tracheophyta</taxon>
        <taxon>Spermatophyta</taxon>
        <taxon>Magnoliopsida</taxon>
        <taxon>eudicotyledons</taxon>
        <taxon>Gunneridae</taxon>
        <taxon>Pentapetalae</taxon>
        <taxon>asterids</taxon>
        <taxon>lamiids</taxon>
        <taxon>Lamiales</taxon>
        <taxon>Lamiaceae</taxon>
        <taxon>Nepetoideae</taxon>
        <taxon>Mentheae</taxon>
        <taxon>Salviinae</taxon>
        <taxon>Salvia</taxon>
        <taxon>Salvia subgen. Calosphace</taxon>
    </lineage>
</organism>